<dbReference type="Proteomes" id="UP000603227">
    <property type="component" value="Unassembled WGS sequence"/>
</dbReference>
<evidence type="ECO:0000313" key="3">
    <source>
        <dbReference type="Proteomes" id="UP000603227"/>
    </source>
</evidence>
<sequence length="139" mass="14787">MSDALGTDTGGTDTGSTDTGSTDTGSTNTGGTDTRGTDTGRIQATEEKFFAVRTVPRGTCRAATPHLSFPSVRSHHEAARRIPHRCAEGAALGRACWVPQGDTRDPAGHQRPGPVWFPMGFSAWFRVWGKASACTDHTR</sequence>
<evidence type="ECO:0000313" key="2">
    <source>
        <dbReference type="EMBL" id="GHH81201.1"/>
    </source>
</evidence>
<evidence type="ECO:0000256" key="1">
    <source>
        <dbReference type="SAM" id="MobiDB-lite"/>
    </source>
</evidence>
<protein>
    <submittedName>
        <fullName evidence="2">Uncharacterized protein</fullName>
    </submittedName>
</protein>
<proteinExistence type="predicted"/>
<dbReference type="AlphaFoldDB" id="A0A919GB00"/>
<keyword evidence="3" id="KW-1185">Reference proteome</keyword>
<accession>A0A919GB00</accession>
<comment type="caution">
    <text evidence="2">The sequence shown here is derived from an EMBL/GenBank/DDBJ whole genome shotgun (WGS) entry which is preliminary data.</text>
</comment>
<gene>
    <name evidence="2" type="ORF">GCM10017771_02490</name>
</gene>
<dbReference type="EMBL" id="BNAT01000001">
    <property type="protein sequence ID" value="GHH81201.1"/>
    <property type="molecule type" value="Genomic_DNA"/>
</dbReference>
<feature type="compositionally biased region" description="Low complexity" evidence="1">
    <location>
        <begin position="14"/>
        <end position="40"/>
    </location>
</feature>
<reference evidence="2" key="2">
    <citation type="submission" date="2020-09" db="EMBL/GenBank/DDBJ databases">
        <authorList>
            <person name="Sun Q."/>
            <person name="Zhou Y."/>
        </authorList>
    </citation>
    <scope>NUCLEOTIDE SEQUENCE</scope>
    <source>
        <strain evidence="2">CGMCC 4.7403</strain>
    </source>
</reference>
<organism evidence="2 3">
    <name type="scientific">Streptomyces capitiformicae</name>
    <dbReference type="NCBI Taxonomy" id="2014920"/>
    <lineage>
        <taxon>Bacteria</taxon>
        <taxon>Bacillati</taxon>
        <taxon>Actinomycetota</taxon>
        <taxon>Actinomycetes</taxon>
        <taxon>Kitasatosporales</taxon>
        <taxon>Streptomycetaceae</taxon>
        <taxon>Streptomyces</taxon>
    </lineage>
</organism>
<name>A0A919GB00_9ACTN</name>
<reference evidence="2" key="1">
    <citation type="journal article" date="2014" name="Int. J. Syst. Evol. Microbiol.">
        <title>Complete genome sequence of Corynebacterium casei LMG S-19264T (=DSM 44701T), isolated from a smear-ripened cheese.</title>
        <authorList>
            <consortium name="US DOE Joint Genome Institute (JGI-PGF)"/>
            <person name="Walter F."/>
            <person name="Albersmeier A."/>
            <person name="Kalinowski J."/>
            <person name="Ruckert C."/>
        </authorList>
    </citation>
    <scope>NUCLEOTIDE SEQUENCE</scope>
    <source>
        <strain evidence="2">CGMCC 4.7403</strain>
    </source>
</reference>
<feature type="region of interest" description="Disordered" evidence="1">
    <location>
        <begin position="1"/>
        <end position="47"/>
    </location>
</feature>